<accession>A0A4U2PUR4</accession>
<evidence type="ECO:0000313" key="2">
    <source>
        <dbReference type="EMBL" id="TKH41896.1"/>
    </source>
</evidence>
<name>A0A4U2PUR4_9BACL</name>
<dbReference type="Gene3D" id="3.90.1720.10">
    <property type="entry name" value="endopeptidase domain like (from Nostoc punctiforme)"/>
    <property type="match status" value="1"/>
</dbReference>
<feature type="domain" description="Bacteriophage lysin" evidence="1">
    <location>
        <begin position="49"/>
        <end position="115"/>
    </location>
</feature>
<evidence type="ECO:0000313" key="3">
    <source>
        <dbReference type="Proteomes" id="UP000308114"/>
    </source>
</evidence>
<organism evidence="2 3">
    <name type="scientific">Paenibacillus terrae</name>
    <dbReference type="NCBI Taxonomy" id="159743"/>
    <lineage>
        <taxon>Bacteria</taxon>
        <taxon>Bacillati</taxon>
        <taxon>Bacillota</taxon>
        <taxon>Bacilli</taxon>
        <taxon>Bacillales</taxon>
        <taxon>Paenibacillaceae</taxon>
        <taxon>Paenibacillus</taxon>
    </lineage>
</organism>
<dbReference type="RefSeq" id="WP_170970867.1">
    <property type="nucleotide sequence ID" value="NZ_PNXQ01000016.1"/>
</dbReference>
<proteinExistence type="predicted"/>
<dbReference type="AlphaFoldDB" id="A0A4U2PUR4"/>
<protein>
    <recommendedName>
        <fullName evidence="1">Bacteriophage lysin domain-containing protein</fullName>
    </recommendedName>
</protein>
<sequence>MQRKMLQSVMTHDSFSEDDMIIPDILPTDSLIGPYAEIGPTYPGTNVSMRIGDILYSTKTLGGSSKIVGHVGIVNSNFNVIHVTPGENGGVIDNLTAYMARYGKGETIKVYRPRDGRGVNAAKWVTNNYSRVNEYFINPFSKLSTTSPNYCSKFIWQAFYYGEGFDFVGTHSSADVIGFVIPAEVTISSNFVYITSFTAR</sequence>
<dbReference type="EMBL" id="PNXQ01000016">
    <property type="protein sequence ID" value="TKH41896.1"/>
    <property type="molecule type" value="Genomic_DNA"/>
</dbReference>
<dbReference type="Pfam" id="PF05382">
    <property type="entry name" value="Amidase_5"/>
    <property type="match status" value="1"/>
</dbReference>
<evidence type="ECO:0000259" key="1">
    <source>
        <dbReference type="Pfam" id="PF05382"/>
    </source>
</evidence>
<dbReference type="InterPro" id="IPR008044">
    <property type="entry name" value="Phage_lysin"/>
</dbReference>
<dbReference type="InterPro" id="IPR038765">
    <property type="entry name" value="Papain-like_cys_pep_sf"/>
</dbReference>
<dbReference type="SUPFAM" id="SSF54001">
    <property type="entry name" value="Cysteine proteinases"/>
    <property type="match status" value="1"/>
</dbReference>
<dbReference type="Proteomes" id="UP000308114">
    <property type="component" value="Unassembled WGS sequence"/>
</dbReference>
<reference evidence="2 3" key="1">
    <citation type="submission" date="2018-01" db="EMBL/GenBank/DDBJ databases">
        <title>Bacillales members from the olive rhizosphere are effective biological control agents against Verticillium dahliae.</title>
        <authorList>
            <person name="Gomez-Lama C."/>
            <person name="Legarda G."/>
            <person name="Ruano-Rosa D."/>
            <person name="Pizarro-Tobias P."/>
            <person name="Valverde-Corredor A."/>
            <person name="Niqui J.L."/>
            <person name="Trivino J.C."/>
            <person name="Roca A."/>
            <person name="Mercado-Blanco J."/>
        </authorList>
    </citation>
    <scope>NUCLEOTIDE SEQUENCE [LARGE SCALE GENOMIC DNA]</scope>
    <source>
        <strain evidence="2 3">PIC167</strain>
    </source>
</reference>
<gene>
    <name evidence="2" type="ORF">C1I60_21550</name>
</gene>
<comment type="caution">
    <text evidence="2">The sequence shown here is derived from an EMBL/GenBank/DDBJ whole genome shotgun (WGS) entry which is preliminary data.</text>
</comment>